<protein>
    <submittedName>
        <fullName evidence="1">Uncharacterized protein</fullName>
    </submittedName>
</protein>
<accession>A0A4Y7JHX5</accession>
<organism evidence="1 2">
    <name type="scientific">Papaver somniferum</name>
    <name type="common">Opium poppy</name>
    <dbReference type="NCBI Taxonomy" id="3469"/>
    <lineage>
        <taxon>Eukaryota</taxon>
        <taxon>Viridiplantae</taxon>
        <taxon>Streptophyta</taxon>
        <taxon>Embryophyta</taxon>
        <taxon>Tracheophyta</taxon>
        <taxon>Spermatophyta</taxon>
        <taxon>Magnoliopsida</taxon>
        <taxon>Ranunculales</taxon>
        <taxon>Papaveraceae</taxon>
        <taxon>Papaveroideae</taxon>
        <taxon>Papaver</taxon>
    </lineage>
</organism>
<dbReference type="EMBL" id="CM010718">
    <property type="protein sequence ID" value="RZC59640.1"/>
    <property type="molecule type" value="Genomic_DNA"/>
</dbReference>
<dbReference type="Gramene" id="RZC59640">
    <property type="protein sequence ID" value="RZC59640"/>
    <property type="gene ID" value="C5167_006942"/>
</dbReference>
<reference evidence="1 2" key="1">
    <citation type="journal article" date="2018" name="Science">
        <title>The opium poppy genome and morphinan production.</title>
        <authorList>
            <person name="Guo L."/>
            <person name="Winzer T."/>
            <person name="Yang X."/>
            <person name="Li Y."/>
            <person name="Ning Z."/>
            <person name="He Z."/>
            <person name="Teodor R."/>
            <person name="Lu Y."/>
            <person name="Bowser T.A."/>
            <person name="Graham I.A."/>
            <person name="Ye K."/>
        </authorList>
    </citation>
    <scope>NUCLEOTIDE SEQUENCE [LARGE SCALE GENOMIC DNA]</scope>
    <source>
        <strain evidence="2">cv. HN1</strain>
        <tissue evidence="1">Leaves</tissue>
    </source>
</reference>
<evidence type="ECO:0000313" key="1">
    <source>
        <dbReference type="EMBL" id="RZC59640.1"/>
    </source>
</evidence>
<sequence>MTKSGEKLLLNSTLINTKEENKKTGELKHGPPLALSDYKKGYLVKIGFSNVPKSVEDLILDPVSLYGIFMGMEM</sequence>
<evidence type="ECO:0000313" key="2">
    <source>
        <dbReference type="Proteomes" id="UP000316621"/>
    </source>
</evidence>
<name>A0A4Y7JHX5_PAPSO</name>
<proteinExistence type="predicted"/>
<dbReference type="AlphaFoldDB" id="A0A4Y7JHX5"/>
<dbReference type="Proteomes" id="UP000316621">
    <property type="component" value="Chromosome 4"/>
</dbReference>
<gene>
    <name evidence="1" type="ORF">C5167_006942</name>
</gene>
<keyword evidence="2" id="KW-1185">Reference proteome</keyword>